<proteinExistence type="predicted"/>
<dbReference type="Proteomes" id="UP000805649">
    <property type="component" value="Unassembled WGS sequence"/>
</dbReference>
<gene>
    <name evidence="1" type="ORF">CTRU02_204688</name>
</gene>
<reference evidence="1 2" key="1">
    <citation type="journal article" date="2020" name="Phytopathology">
        <title>Genome Sequence Resources of Colletotrichum truncatum, C. plurivorum, C. musicola, and C. sojae: Four Species Pathogenic to Soybean (Glycine max).</title>
        <authorList>
            <person name="Rogerio F."/>
            <person name="Boufleur T.R."/>
            <person name="Ciampi-Guillardi M."/>
            <person name="Sukno S.A."/>
            <person name="Thon M.R."/>
            <person name="Massola Junior N.S."/>
            <person name="Baroncelli R."/>
        </authorList>
    </citation>
    <scope>NUCLEOTIDE SEQUENCE [LARGE SCALE GENOMIC DNA]</scope>
    <source>
        <strain evidence="1 2">CMES1059</strain>
    </source>
</reference>
<sequence length="309" mass="33580">MLVSLEAKPCPAYQDAPPTLDIYHELSSTKFLGTLRTMTSPVAYSPVPAPATPVVESTSAAQPKPLNPGVYRPASLSHHSISSNDGSSPRVVAKFIVNTVAVIRLLAIGFSIALVVLLFSDYTNHNPGVGFFIFLMFAQLSWQAFALLMQGSHRRRRSEPKKDLTLDLGCVKCIFAGRRRDNQDGGDGDALLGWVPGDAGKRLSRSGLIYTASDLLFAVLMFTLAMISGTDPWALFWQQSLARAVSALAGVLTGLEIIIAVAQQFTILKRAKIHVSYDEEEEDDIASPKYRIRLPQTPDRAHPAMSVAA</sequence>
<organism evidence="1 2">
    <name type="scientific">Colletotrichum truncatum</name>
    <name type="common">Anthracnose fungus</name>
    <name type="synonym">Colletotrichum capsici</name>
    <dbReference type="NCBI Taxonomy" id="5467"/>
    <lineage>
        <taxon>Eukaryota</taxon>
        <taxon>Fungi</taxon>
        <taxon>Dikarya</taxon>
        <taxon>Ascomycota</taxon>
        <taxon>Pezizomycotina</taxon>
        <taxon>Sordariomycetes</taxon>
        <taxon>Hypocreomycetidae</taxon>
        <taxon>Glomerellales</taxon>
        <taxon>Glomerellaceae</taxon>
        <taxon>Colletotrichum</taxon>
        <taxon>Colletotrichum truncatum species complex</taxon>
    </lineage>
</organism>
<keyword evidence="2" id="KW-1185">Reference proteome</keyword>
<comment type="caution">
    <text evidence="1">The sequence shown here is derived from an EMBL/GenBank/DDBJ whole genome shotgun (WGS) entry which is preliminary data.</text>
</comment>
<name>A0ACC3ZCR5_COLTU</name>
<protein>
    <submittedName>
        <fullName evidence="1">Uncharacterized protein</fullName>
    </submittedName>
</protein>
<evidence type="ECO:0000313" key="2">
    <source>
        <dbReference type="Proteomes" id="UP000805649"/>
    </source>
</evidence>
<accession>A0ACC3ZCR5</accession>
<dbReference type="EMBL" id="VUJX02000002">
    <property type="protein sequence ID" value="KAL0941924.1"/>
    <property type="molecule type" value="Genomic_DNA"/>
</dbReference>
<evidence type="ECO:0000313" key="1">
    <source>
        <dbReference type="EMBL" id="KAL0941924.1"/>
    </source>
</evidence>